<keyword evidence="10" id="KW-0624">Polysaccharide degradation</keyword>
<dbReference type="InterPro" id="IPR018087">
    <property type="entry name" value="Glyco_hydro_5_CS"/>
</dbReference>
<evidence type="ECO:0000256" key="6">
    <source>
        <dbReference type="ARBA" id="ARBA00022837"/>
    </source>
</evidence>
<comment type="catalytic activity">
    <reaction evidence="1">
        <text>Endohydrolysis of (1-&gt;4)-beta-D-glucosidic linkages in cellulose, lichenin and cereal beta-D-glucans.</text>
        <dbReference type="EC" id="3.2.1.4"/>
    </reaction>
</comment>
<reference evidence="12 13" key="1">
    <citation type="journal article" date="2016" name="Microbes Environ.">
        <title>Phylogenetically diverse aerobic anoxygenic phototrophic bacteria isolated from epilithic biofilms in Tama river, Japan.</title>
        <authorList>
            <person name="Hirose S."/>
            <person name="Matsuura K."/>
            <person name="Haruta S."/>
        </authorList>
    </citation>
    <scope>NUCLEOTIDE SEQUENCE [LARGE SCALE GENOMIC DNA]</scope>
    <source>
        <strain evidence="12 13">S08</strain>
    </source>
</reference>
<evidence type="ECO:0000256" key="5">
    <source>
        <dbReference type="ARBA" id="ARBA00022801"/>
    </source>
</evidence>
<keyword evidence="5" id="KW-0378">Hydrolase</keyword>
<dbReference type="SUPFAM" id="SSF51445">
    <property type="entry name" value="(Trans)glycosidases"/>
    <property type="match status" value="1"/>
</dbReference>
<evidence type="ECO:0000256" key="7">
    <source>
        <dbReference type="ARBA" id="ARBA00023001"/>
    </source>
</evidence>
<dbReference type="RefSeq" id="WP_244407784.1">
    <property type="nucleotide sequence ID" value="NZ_AP025637.1"/>
</dbReference>
<dbReference type="Pfam" id="PF00150">
    <property type="entry name" value="Cellulase"/>
    <property type="match status" value="1"/>
</dbReference>
<dbReference type="Gene3D" id="2.60.40.290">
    <property type="match status" value="1"/>
</dbReference>
<organism evidence="12 13">
    <name type="scientific">Roseomonas fluvialis</name>
    <dbReference type="NCBI Taxonomy" id="1750527"/>
    <lineage>
        <taxon>Bacteria</taxon>
        <taxon>Pseudomonadati</taxon>
        <taxon>Pseudomonadota</taxon>
        <taxon>Alphaproteobacteria</taxon>
        <taxon>Acetobacterales</taxon>
        <taxon>Roseomonadaceae</taxon>
        <taxon>Roseomonas</taxon>
    </lineage>
</organism>
<dbReference type="Pfam" id="PF03160">
    <property type="entry name" value="Calx-beta"/>
    <property type="match status" value="3"/>
</dbReference>
<evidence type="ECO:0000256" key="2">
    <source>
        <dbReference type="ARBA" id="ARBA00012601"/>
    </source>
</evidence>
<evidence type="ECO:0000313" key="13">
    <source>
        <dbReference type="Proteomes" id="UP000831327"/>
    </source>
</evidence>
<keyword evidence="6" id="KW-0106">Calcium</keyword>
<dbReference type="InterPro" id="IPR001547">
    <property type="entry name" value="Glyco_hydro_5"/>
</dbReference>
<evidence type="ECO:0000313" key="12">
    <source>
        <dbReference type="EMBL" id="BDG73565.1"/>
    </source>
</evidence>
<dbReference type="Proteomes" id="UP000831327">
    <property type="component" value="Chromosome"/>
</dbReference>
<evidence type="ECO:0000256" key="8">
    <source>
        <dbReference type="ARBA" id="ARBA00023277"/>
    </source>
</evidence>
<dbReference type="InterPro" id="IPR008965">
    <property type="entry name" value="CBM2/CBM3_carb-bd_dom_sf"/>
</dbReference>
<dbReference type="SUPFAM" id="SSF49384">
    <property type="entry name" value="Carbohydrate-binding domain"/>
    <property type="match status" value="1"/>
</dbReference>
<gene>
    <name evidence="12" type="ORF">Rmf_34940</name>
</gene>
<proteinExistence type="predicted"/>
<sequence>MSQTVSYQVVDQWSAGFNASVGLTAGVGGLQGWTITFEADFLITQIWNARIISHVGDTYVIGNFEWNGALAAGQSAAFGFLGSATTDPNPDAFVVRNGTPAPLPSLAIADAAITEGQSGTKLMTFAVTLSAASDVPVTVAYATANGTALAGSDYVAQSGLLSFAAGETRKVIRVAVNGDTAAEANETFNLLLSNATGATIADATALGRINDDDTPPALRISDVTVTEGNAGTSEAVFTIRLSKAWTQAVTVGYATQDGTARAGSDYIAETGQVTFAAGETVKTIAIDVVGDRLAEASERFSVLLRDPAGATISDATGIATITDTDARPTIGVSDVAVAEGDAGTSNAVFTVTLNKAWDQAVTVRFATANGTALAGEDFDGRSGTLTFAAGETTKTVAVAIRGDDAIEADETFSLLLSAPTNATIRDNTGIATIRNDDVATGPVGFLSTDGNQIVDANGDTVRITGVNWFGMESDTYTPHGLWARNWSDMMEQMAETGFNTIRLPFSLDALQPGRMPNGINYGLNPDLAGLSALQILDKIVDKAGELGMRIILDSHRSAAGPGPNPNGLWVDGGYTEQQWIDGWKMLATRYAGDPTVIGADLANEPHNAVWGGGGANDWAAAAERAGNAIHSVNDDWLIFVEGVETYNGANTWWGGNLMGVAFDQVVLNTPNKVVYSPHEYGNSIFEQPWFQGADFPNNLTARFEQFWGYIYEQDIAPIFLGEFGSKLQDPKDLLFLDKLLAYLDGDLDANGTIDIAAGDQGMSWTWWSWNPNSGDTGGILSDDWSTVIDAKVDLLQGQLADLWPVV</sequence>
<protein>
    <recommendedName>
        <fullName evidence="2">cellulase</fullName>
        <ecNumber evidence="2">3.2.1.4</ecNumber>
    </recommendedName>
</protein>
<keyword evidence="3" id="KW-0732">Signal</keyword>
<dbReference type="PROSITE" id="PS00659">
    <property type="entry name" value="GLYCOSYL_HYDROL_F5"/>
    <property type="match status" value="1"/>
</dbReference>
<dbReference type="InterPro" id="IPR012291">
    <property type="entry name" value="CBM2_carb-bd_dom_sf"/>
</dbReference>
<name>A0ABM7Y6K3_9PROT</name>
<evidence type="ECO:0000256" key="4">
    <source>
        <dbReference type="ARBA" id="ARBA00022737"/>
    </source>
</evidence>
<evidence type="ECO:0000256" key="3">
    <source>
        <dbReference type="ARBA" id="ARBA00022729"/>
    </source>
</evidence>
<evidence type="ECO:0000259" key="11">
    <source>
        <dbReference type="PROSITE" id="PS51173"/>
    </source>
</evidence>
<evidence type="ECO:0000256" key="10">
    <source>
        <dbReference type="ARBA" id="ARBA00023326"/>
    </source>
</evidence>
<dbReference type="InterPro" id="IPR001919">
    <property type="entry name" value="CBD2"/>
</dbReference>
<dbReference type="InterPro" id="IPR017853">
    <property type="entry name" value="GH"/>
</dbReference>
<dbReference type="SUPFAM" id="SSF141072">
    <property type="entry name" value="CalX-like"/>
    <property type="match status" value="3"/>
</dbReference>
<keyword evidence="13" id="KW-1185">Reference proteome</keyword>
<dbReference type="SMART" id="SM00637">
    <property type="entry name" value="CBD_II"/>
    <property type="match status" value="1"/>
</dbReference>
<evidence type="ECO:0000256" key="1">
    <source>
        <dbReference type="ARBA" id="ARBA00000966"/>
    </source>
</evidence>
<dbReference type="PANTHER" id="PTHR35923">
    <property type="entry name" value="MAJOR EXTRACELLULAR ENDOGLUCANASE"/>
    <property type="match status" value="1"/>
</dbReference>
<dbReference type="InterPro" id="IPR038081">
    <property type="entry name" value="CalX-like_sf"/>
</dbReference>
<dbReference type="PANTHER" id="PTHR35923:SF2">
    <property type="entry name" value="ENDOGLUCANASE"/>
    <property type="match status" value="1"/>
</dbReference>
<keyword evidence="9" id="KW-0326">Glycosidase</keyword>
<dbReference type="Gene3D" id="3.20.20.80">
    <property type="entry name" value="Glycosidases"/>
    <property type="match status" value="1"/>
</dbReference>
<dbReference type="PROSITE" id="PS51173">
    <property type="entry name" value="CBM2"/>
    <property type="match status" value="1"/>
</dbReference>
<accession>A0ABM7Y6K3</accession>
<dbReference type="Pfam" id="PF00553">
    <property type="entry name" value="CBM_2"/>
    <property type="match status" value="1"/>
</dbReference>
<keyword evidence="7" id="KW-0136">Cellulose degradation</keyword>
<keyword evidence="8" id="KW-0119">Carbohydrate metabolism</keyword>
<dbReference type="EC" id="3.2.1.4" evidence="2"/>
<dbReference type="InterPro" id="IPR003644">
    <property type="entry name" value="Calx_beta"/>
</dbReference>
<dbReference type="SMART" id="SM00237">
    <property type="entry name" value="Calx_beta"/>
    <property type="match status" value="3"/>
</dbReference>
<evidence type="ECO:0000256" key="9">
    <source>
        <dbReference type="ARBA" id="ARBA00023295"/>
    </source>
</evidence>
<feature type="domain" description="CBM2" evidence="11">
    <location>
        <begin position="1"/>
        <end position="104"/>
    </location>
</feature>
<keyword evidence="4" id="KW-0677">Repeat</keyword>
<dbReference type="EMBL" id="AP025637">
    <property type="protein sequence ID" value="BDG73565.1"/>
    <property type="molecule type" value="Genomic_DNA"/>
</dbReference>
<dbReference type="Gene3D" id="2.60.40.2030">
    <property type="match status" value="3"/>
</dbReference>